<dbReference type="PaxDb" id="709991-Odosp_2595"/>
<dbReference type="Proteomes" id="UP000006657">
    <property type="component" value="Chromosome"/>
</dbReference>
<dbReference type="RefSeq" id="WP_013612768.1">
    <property type="nucleotide sequence ID" value="NC_015160.1"/>
</dbReference>
<proteinExistence type="predicted"/>
<organism evidence="1 2">
    <name type="scientific">Odoribacter splanchnicus (strain ATCC 29572 / DSM 20712 / CIP 104287 / JCM 15291 / NCTC 10825 / 1651/6)</name>
    <name type="common">Bacteroides splanchnicus</name>
    <dbReference type="NCBI Taxonomy" id="709991"/>
    <lineage>
        <taxon>Bacteria</taxon>
        <taxon>Pseudomonadati</taxon>
        <taxon>Bacteroidota</taxon>
        <taxon>Bacteroidia</taxon>
        <taxon>Bacteroidales</taxon>
        <taxon>Odoribacteraceae</taxon>
        <taxon>Odoribacter</taxon>
    </lineage>
</organism>
<sequence length="112" mass="12953">MNKYVIKAAKHKNDDRFGFKEATEHLYFFAAGLKDLQRTIRCLTPPGYHVGSMQYFSRILRSGNAKLMNPLLKTTMFEIKLVGHQPLVEKEIELTNSAGYKYKLKVISPKCW</sequence>
<dbReference type="KEGG" id="osp:Odosp_2595"/>
<dbReference type="AlphaFoldDB" id="F9Z3C6"/>
<dbReference type="STRING" id="709991.Odosp_2595"/>
<dbReference type="eggNOG" id="ENOG502ZW4I">
    <property type="taxonomic scope" value="Bacteria"/>
</dbReference>
<dbReference type="GeneID" id="61275821"/>
<dbReference type="BioCyc" id="OSPL709991:G1GRN-2641-MONOMER"/>
<accession>F9Z3C6</accession>
<dbReference type="OrthoDB" id="1493733at2"/>
<keyword evidence="2" id="KW-1185">Reference proteome</keyword>
<reference evidence="1 2" key="1">
    <citation type="journal article" date="2011" name="Stand. Genomic Sci.">
        <title>Complete genome sequence of Odoribacter splanchnicus type strain (1651/6).</title>
        <authorList>
            <consortium name="US DOE Joint Genome Institute (JGI-PGF)"/>
            <person name="Goker M."/>
            <person name="Gronow S."/>
            <person name="Zeytun A."/>
            <person name="Nolan M."/>
            <person name="Lucas S."/>
            <person name="Lapidus A."/>
            <person name="Hammon N."/>
            <person name="Deshpande S."/>
            <person name="Cheng J.F."/>
            <person name="Pitluck S."/>
            <person name="Liolios K."/>
            <person name="Pagani I."/>
            <person name="Ivanova N."/>
            <person name="Mavromatis K."/>
            <person name="Ovchinikova G."/>
            <person name="Pati A."/>
            <person name="Tapia R."/>
            <person name="Han C."/>
            <person name="Goodwin L."/>
            <person name="Chen A."/>
            <person name="Palaniappan K."/>
            <person name="Land M."/>
            <person name="Hauser L."/>
            <person name="Jeffries C.D."/>
            <person name="Brambilla E.M."/>
            <person name="Rohde M."/>
            <person name="Detter J.C."/>
            <person name="Woyke T."/>
            <person name="Bristow J."/>
            <person name="Markowitz V."/>
            <person name="Hugenholtz P."/>
            <person name="Eisen J.A."/>
            <person name="Kyrpides N.C."/>
            <person name="Klenk H.P."/>
        </authorList>
    </citation>
    <scope>NUCLEOTIDE SEQUENCE [LARGE SCALE GENOMIC DNA]</scope>
    <source>
        <strain evidence="2">ATCC 29572 / DSM 20712 / JCM 15291 / NCTC 10825 / 1651/6</strain>
    </source>
</reference>
<evidence type="ECO:0000313" key="1">
    <source>
        <dbReference type="EMBL" id="ADY33575.1"/>
    </source>
</evidence>
<evidence type="ECO:0000313" key="2">
    <source>
        <dbReference type="Proteomes" id="UP000006657"/>
    </source>
</evidence>
<gene>
    <name evidence="1" type="ordered locus">Odosp_2595</name>
</gene>
<dbReference type="HOGENOM" id="CLU_2143308_0_0_10"/>
<protein>
    <submittedName>
        <fullName evidence="1">Uncharacterized protein</fullName>
    </submittedName>
</protein>
<dbReference type="EMBL" id="CP002544">
    <property type="protein sequence ID" value="ADY33575.1"/>
    <property type="molecule type" value="Genomic_DNA"/>
</dbReference>
<name>F9Z3C6_ODOSD</name>